<dbReference type="PANTHER" id="PTHR31807">
    <property type="entry name" value="AUGMIN FAMILY MEMBER"/>
    <property type="match status" value="1"/>
</dbReference>
<sequence>MEARTSQSTPAITAPVPAPVPPPSTRRPRVREVSPRFMSPVASSSSSGDLHLPTSNADVRKQAHKAEAERMFYSLGLKMSELSRCVHKKRIELQGLMRVKAIKEIVEPQMPLLEQWTTLEEEYSTSLSETTEALLNASLRLPLDADIKVETKELGEVLAVASKSMEGIVQNIGQFLPKTQGIESLLSELARVSSREKVAVEDCGVALLKTHSLKIAILEVSLYSSTTSSEAGETDTVEANKNKGNAFRR</sequence>
<feature type="compositionally biased region" description="Polar residues" evidence="2">
    <location>
        <begin position="41"/>
        <end position="54"/>
    </location>
</feature>
<comment type="caution">
    <text evidence="3">The sequence shown here is derived from an EMBL/GenBank/DDBJ whole genome shotgun (WGS) entry which is preliminary data.</text>
</comment>
<feature type="compositionally biased region" description="Polar residues" evidence="2">
    <location>
        <begin position="229"/>
        <end position="243"/>
    </location>
</feature>
<dbReference type="Proteomes" id="UP000266723">
    <property type="component" value="Unassembled WGS sequence"/>
</dbReference>
<dbReference type="Pfam" id="PF04484">
    <property type="entry name" value="QWRF"/>
    <property type="match status" value="1"/>
</dbReference>
<name>A0ABQ7DGW9_BRACR</name>
<comment type="similarity">
    <text evidence="1">Belongs to the QWRF family.</text>
</comment>
<dbReference type="PANTHER" id="PTHR31807:SF45">
    <property type="entry name" value="PROTEIN ENDOSPERM DEFECTIVE 1"/>
    <property type="match status" value="1"/>
</dbReference>
<feature type="compositionally biased region" description="Pro residues" evidence="2">
    <location>
        <begin position="16"/>
        <end position="25"/>
    </location>
</feature>
<organism evidence="3 4">
    <name type="scientific">Brassica cretica</name>
    <name type="common">Mustard</name>
    <dbReference type="NCBI Taxonomy" id="69181"/>
    <lineage>
        <taxon>Eukaryota</taxon>
        <taxon>Viridiplantae</taxon>
        <taxon>Streptophyta</taxon>
        <taxon>Embryophyta</taxon>
        <taxon>Tracheophyta</taxon>
        <taxon>Spermatophyta</taxon>
        <taxon>Magnoliopsida</taxon>
        <taxon>eudicotyledons</taxon>
        <taxon>Gunneridae</taxon>
        <taxon>Pentapetalae</taxon>
        <taxon>rosids</taxon>
        <taxon>malvids</taxon>
        <taxon>Brassicales</taxon>
        <taxon>Brassicaceae</taxon>
        <taxon>Brassiceae</taxon>
        <taxon>Brassica</taxon>
    </lineage>
</organism>
<keyword evidence="4" id="KW-1185">Reference proteome</keyword>
<reference evidence="3 4" key="1">
    <citation type="journal article" date="2020" name="BMC Genomics">
        <title>Intraspecific diversification of the crop wild relative Brassica cretica Lam. using demographic model selection.</title>
        <authorList>
            <person name="Kioukis A."/>
            <person name="Michalopoulou V.A."/>
            <person name="Briers L."/>
            <person name="Pirintsos S."/>
            <person name="Studholme D.J."/>
            <person name="Pavlidis P."/>
            <person name="Sarris P.F."/>
        </authorList>
    </citation>
    <scope>NUCLEOTIDE SEQUENCE [LARGE SCALE GENOMIC DNA]</scope>
    <source>
        <strain evidence="4">cv. PFS-1207/04</strain>
    </source>
</reference>
<dbReference type="EMBL" id="QGKV02000649">
    <property type="protein sequence ID" value="KAF3576269.1"/>
    <property type="molecule type" value="Genomic_DNA"/>
</dbReference>
<proteinExistence type="inferred from homology"/>
<feature type="region of interest" description="Disordered" evidence="2">
    <location>
        <begin position="229"/>
        <end position="249"/>
    </location>
</feature>
<evidence type="ECO:0008006" key="5">
    <source>
        <dbReference type="Google" id="ProtNLM"/>
    </source>
</evidence>
<protein>
    <recommendedName>
        <fullName evidence="5">Protein ENDOSPERM DEFECTIVE 1</fullName>
    </recommendedName>
</protein>
<evidence type="ECO:0000313" key="3">
    <source>
        <dbReference type="EMBL" id="KAF3576269.1"/>
    </source>
</evidence>
<accession>A0ABQ7DGW9</accession>
<feature type="region of interest" description="Disordered" evidence="2">
    <location>
        <begin position="1"/>
        <end position="54"/>
    </location>
</feature>
<dbReference type="InterPro" id="IPR007573">
    <property type="entry name" value="QWRF"/>
</dbReference>
<evidence type="ECO:0000256" key="2">
    <source>
        <dbReference type="SAM" id="MobiDB-lite"/>
    </source>
</evidence>
<gene>
    <name evidence="3" type="ORF">DY000_02035965</name>
</gene>
<evidence type="ECO:0000313" key="4">
    <source>
        <dbReference type="Proteomes" id="UP000266723"/>
    </source>
</evidence>
<evidence type="ECO:0000256" key="1">
    <source>
        <dbReference type="ARBA" id="ARBA00010016"/>
    </source>
</evidence>